<evidence type="ECO:0000313" key="2">
    <source>
        <dbReference type="EMBL" id="HGW29672.1"/>
    </source>
</evidence>
<dbReference type="EMBL" id="DSRT01000106">
    <property type="protein sequence ID" value="HGW29672.1"/>
    <property type="molecule type" value="Genomic_DNA"/>
</dbReference>
<organism evidence="2">
    <name type="scientific">candidate division WWE3 bacterium</name>
    <dbReference type="NCBI Taxonomy" id="2053526"/>
    <lineage>
        <taxon>Bacteria</taxon>
        <taxon>Katanobacteria</taxon>
    </lineage>
</organism>
<accession>A0A7C4TLQ1</accession>
<proteinExistence type="predicted"/>
<dbReference type="InterPro" id="IPR017853">
    <property type="entry name" value="GH"/>
</dbReference>
<sequence length="363" mass="43519">MRILPKKKPWYQKEAIQAINDIKDFFHLHIIRIILIILIVLVATPVILFIYYKPVPHKKINYGVTFSWKYAAEMGLDWKETYLQTLDDLQARNLRLVVYWEDTEPTKDNYDYSNIKWQLEEADKRNANVILSIGRKVPRYPECFEPKWWRGISSKDIRDQELYEYIKKTVTELKHHSSIKMWQVENEPFWPFGDCPYEFSLEEIKRETALVRDLDPDRPILSQDSGEGGLWFKTYEIGDYLGISMYRKIWYDFWGIFGGRFVYFQYPLQNWTYAIKAGLVGVPIEKIIVTELQAEPWGPGLNSKLTQEEKDHTMSRNDFYATIDYAQRAGFKDLYLWGVEWWYWEKLNNNNPFFWDTAKALFR</sequence>
<evidence type="ECO:0000256" key="1">
    <source>
        <dbReference type="SAM" id="Phobius"/>
    </source>
</evidence>
<gene>
    <name evidence="2" type="ORF">ENR63_01985</name>
</gene>
<dbReference type="Gene3D" id="3.20.20.80">
    <property type="entry name" value="Glycosidases"/>
    <property type="match status" value="1"/>
</dbReference>
<comment type="caution">
    <text evidence="2">The sequence shown here is derived from an EMBL/GenBank/DDBJ whole genome shotgun (WGS) entry which is preliminary data.</text>
</comment>
<protein>
    <recommendedName>
        <fullName evidence="3">GH10 domain-containing protein</fullName>
    </recommendedName>
</protein>
<keyword evidence="1" id="KW-0472">Membrane</keyword>
<dbReference type="AlphaFoldDB" id="A0A7C4TLQ1"/>
<feature type="transmembrane region" description="Helical" evidence="1">
    <location>
        <begin position="30"/>
        <end position="52"/>
    </location>
</feature>
<name>A0A7C4TLQ1_UNCKA</name>
<keyword evidence="1" id="KW-1133">Transmembrane helix</keyword>
<evidence type="ECO:0008006" key="3">
    <source>
        <dbReference type="Google" id="ProtNLM"/>
    </source>
</evidence>
<keyword evidence="1" id="KW-0812">Transmembrane</keyword>
<reference evidence="2" key="1">
    <citation type="journal article" date="2020" name="mSystems">
        <title>Genome- and Community-Level Interaction Insights into Carbon Utilization and Element Cycling Functions of Hydrothermarchaeota in Hydrothermal Sediment.</title>
        <authorList>
            <person name="Zhou Z."/>
            <person name="Liu Y."/>
            <person name="Xu W."/>
            <person name="Pan J."/>
            <person name="Luo Z.H."/>
            <person name="Li M."/>
        </authorList>
    </citation>
    <scope>NUCLEOTIDE SEQUENCE [LARGE SCALE GENOMIC DNA]</scope>
    <source>
        <strain evidence="2">SpSt-417</strain>
    </source>
</reference>
<dbReference type="SUPFAM" id="SSF51445">
    <property type="entry name" value="(Trans)glycosidases"/>
    <property type="match status" value="1"/>
</dbReference>